<accession>A0ABD3S060</accession>
<protein>
    <recommendedName>
        <fullName evidence="4">Peroxin-19</fullName>
    </recommendedName>
</protein>
<gene>
    <name evidence="2" type="ORF">ACHAXA_002698</name>
</gene>
<reference evidence="2 3" key="1">
    <citation type="submission" date="2024-10" db="EMBL/GenBank/DDBJ databases">
        <title>Updated reference genomes for cyclostephanoid diatoms.</title>
        <authorList>
            <person name="Roberts W.R."/>
            <person name="Alverson A.J."/>
        </authorList>
    </citation>
    <scope>NUCLEOTIDE SEQUENCE [LARGE SCALE GENOMIC DNA]</scope>
    <source>
        <strain evidence="2 3">AJA228-03</strain>
    </source>
</reference>
<evidence type="ECO:0008006" key="4">
    <source>
        <dbReference type="Google" id="ProtNLM"/>
    </source>
</evidence>
<feature type="region of interest" description="Disordered" evidence="1">
    <location>
        <begin position="66"/>
        <end position="172"/>
    </location>
</feature>
<dbReference type="PANTHER" id="PTHR12774:SF2">
    <property type="entry name" value="PEROXISOMAL BIOGENESIS FACTOR 19"/>
    <property type="match status" value="1"/>
</dbReference>
<evidence type="ECO:0000256" key="1">
    <source>
        <dbReference type="SAM" id="MobiDB-lite"/>
    </source>
</evidence>
<dbReference type="InterPro" id="IPR038322">
    <property type="entry name" value="Pex19_C_sf"/>
</dbReference>
<evidence type="ECO:0000313" key="2">
    <source>
        <dbReference type="EMBL" id="KAL3817831.1"/>
    </source>
</evidence>
<evidence type="ECO:0000313" key="3">
    <source>
        <dbReference type="Proteomes" id="UP001530377"/>
    </source>
</evidence>
<dbReference type="Gene3D" id="1.20.120.900">
    <property type="entry name" value="Pex19, mPTS binding domain"/>
    <property type="match status" value="1"/>
</dbReference>
<name>A0ABD3S060_9STRA</name>
<sequence>MRVFDSPESAVDVSSPDDIADIIHSRFSLEGLMKQFTESFKAGGDLDLKDEEKLDEMLKKMMMGMNELDDANAPSRPTHQSSQEGATNDDNGNGKVSASSPSSTSASTYDKSKKAFSRKSKGSSGTINKETKRKEPNVDESINRLLDGINQVSSSAPNNDLSHPPNGMEGIDSSRLEKLSEEMMSSIMNDFEKMGNENNSNNLVDNVMKQLLDKDLMYEPMREVCARFPKYLAENKERISQEEYTRYGKQYQYFQKIVHVYETEPGNFDRLMGLMQDIQEYGQPPADIIKELAPDLEFDEEGMPIMDPIGRGGGMMMPGMFPGMMPDGAPFPGPGMGNEQCCIS</sequence>
<dbReference type="EMBL" id="JALLPB020000090">
    <property type="protein sequence ID" value="KAL3817831.1"/>
    <property type="molecule type" value="Genomic_DNA"/>
</dbReference>
<dbReference type="InterPro" id="IPR006708">
    <property type="entry name" value="Pex19"/>
</dbReference>
<feature type="compositionally biased region" description="Low complexity" evidence="1">
    <location>
        <begin position="97"/>
        <end position="109"/>
    </location>
</feature>
<dbReference type="Proteomes" id="UP001530377">
    <property type="component" value="Unassembled WGS sequence"/>
</dbReference>
<dbReference type="Pfam" id="PF04614">
    <property type="entry name" value="Pex19"/>
    <property type="match status" value="1"/>
</dbReference>
<feature type="compositionally biased region" description="Polar residues" evidence="1">
    <location>
        <begin position="75"/>
        <end position="96"/>
    </location>
</feature>
<comment type="caution">
    <text evidence="2">The sequence shown here is derived from an EMBL/GenBank/DDBJ whole genome shotgun (WGS) entry which is preliminary data.</text>
</comment>
<dbReference type="AlphaFoldDB" id="A0ABD3S060"/>
<keyword evidence="3" id="KW-1185">Reference proteome</keyword>
<feature type="compositionally biased region" description="Polar residues" evidence="1">
    <location>
        <begin position="150"/>
        <end position="161"/>
    </location>
</feature>
<dbReference type="PANTHER" id="PTHR12774">
    <property type="entry name" value="PEROXISOMAL BIOGENESIS FACTOR 19"/>
    <property type="match status" value="1"/>
</dbReference>
<proteinExistence type="predicted"/>
<organism evidence="2 3">
    <name type="scientific">Cyclostephanos tholiformis</name>
    <dbReference type="NCBI Taxonomy" id="382380"/>
    <lineage>
        <taxon>Eukaryota</taxon>
        <taxon>Sar</taxon>
        <taxon>Stramenopiles</taxon>
        <taxon>Ochrophyta</taxon>
        <taxon>Bacillariophyta</taxon>
        <taxon>Coscinodiscophyceae</taxon>
        <taxon>Thalassiosirophycidae</taxon>
        <taxon>Stephanodiscales</taxon>
        <taxon>Stephanodiscaceae</taxon>
        <taxon>Cyclostephanos</taxon>
    </lineage>
</organism>